<dbReference type="KEGG" id="dci:108253484"/>
<dbReference type="STRING" id="121845.A0A1S4ELH2"/>
<dbReference type="InterPro" id="IPR012337">
    <property type="entry name" value="RNaseH-like_sf"/>
</dbReference>
<keyword evidence="2" id="KW-1185">Reference proteome</keyword>
<dbReference type="PaxDb" id="121845-A0A1S4ELH2"/>
<evidence type="ECO:0000313" key="2">
    <source>
        <dbReference type="Proteomes" id="UP000079169"/>
    </source>
</evidence>
<evidence type="ECO:0000313" key="3">
    <source>
        <dbReference type="RefSeq" id="XP_017303023.1"/>
    </source>
</evidence>
<feature type="domain" description="RNase H type-1" evidence="1">
    <location>
        <begin position="136"/>
        <end position="264"/>
    </location>
</feature>
<reference evidence="3" key="1">
    <citation type="submission" date="2025-08" db="UniProtKB">
        <authorList>
            <consortium name="RefSeq"/>
        </authorList>
    </citation>
    <scope>IDENTIFICATION</scope>
</reference>
<dbReference type="RefSeq" id="XP_017303023.1">
    <property type="nucleotide sequence ID" value="XM_017447534.2"/>
</dbReference>
<dbReference type="GeneID" id="108253484"/>
<evidence type="ECO:0000259" key="1">
    <source>
        <dbReference type="PROSITE" id="PS50879"/>
    </source>
</evidence>
<organism evidence="2 3">
    <name type="scientific">Diaphorina citri</name>
    <name type="common">Asian citrus psyllid</name>
    <dbReference type="NCBI Taxonomy" id="121845"/>
    <lineage>
        <taxon>Eukaryota</taxon>
        <taxon>Metazoa</taxon>
        <taxon>Ecdysozoa</taxon>
        <taxon>Arthropoda</taxon>
        <taxon>Hexapoda</taxon>
        <taxon>Insecta</taxon>
        <taxon>Pterygota</taxon>
        <taxon>Neoptera</taxon>
        <taxon>Paraneoptera</taxon>
        <taxon>Hemiptera</taxon>
        <taxon>Sternorrhyncha</taxon>
        <taxon>Psylloidea</taxon>
        <taxon>Psyllidae</taxon>
        <taxon>Diaphorininae</taxon>
        <taxon>Diaphorina</taxon>
    </lineage>
</organism>
<dbReference type="Pfam" id="PF00075">
    <property type="entry name" value="RNase_H"/>
    <property type="match status" value="1"/>
</dbReference>
<proteinExistence type="predicted"/>
<accession>A0A1S4ELH2</accession>
<dbReference type="InterPro" id="IPR002156">
    <property type="entry name" value="RNaseH_domain"/>
</dbReference>
<dbReference type="PROSITE" id="PS50879">
    <property type="entry name" value="RNASE_H_1"/>
    <property type="match status" value="1"/>
</dbReference>
<dbReference type="AlphaFoldDB" id="A0A1S4ELH2"/>
<dbReference type="OMA" id="NTIKICT"/>
<dbReference type="SUPFAM" id="SSF53098">
    <property type="entry name" value="Ribonuclease H-like"/>
    <property type="match status" value="1"/>
</dbReference>
<dbReference type="GO" id="GO:0003676">
    <property type="term" value="F:nucleic acid binding"/>
    <property type="evidence" value="ECO:0007669"/>
    <property type="project" value="InterPro"/>
</dbReference>
<protein>
    <submittedName>
        <fullName evidence="3">Uncharacterized protein LOC108253484</fullName>
    </submittedName>
</protein>
<sequence>MALRIATGAFKSSRIENLQVDAGEPPLNFRRYYLSGNYVAKVIYNINNPMRDIIMNISKHGRDLIFVNSPKPLAVRFSEWIDLKNIYPLLRLPSCPYPPWQIRFPQFEKISASTKHSVLPQEFQLKYCEYINKNRQNNSLVCFTDGSKSCRGVGSAHKINQEMSTYRLNPLSSSFTAEAFAMEMCLNNLINHPIADNILIFTDSKSLISSMQQLFCRNILIHDIQVACHKLILKGNNVKIIWIPSHCGIAGNEEVDKAAQSFTNAQIYSLITPVDLKAFLKNEFKKKWQIWWDNIQPPNKIKEIKDTVKEWQTSNRNLRKEEIILSRLRIGHTRLTHGFLMERTDPPQCEVCNTTITVKHILCHCTKYTQIRLKYNLNNLQIKDILGDNPRTIDLLFKFLKDSNLLPKL</sequence>
<dbReference type="CDD" id="cd09276">
    <property type="entry name" value="Rnase_HI_RT_non_LTR"/>
    <property type="match status" value="1"/>
</dbReference>
<dbReference type="Proteomes" id="UP000079169">
    <property type="component" value="Unplaced"/>
</dbReference>
<name>A0A1S4ELH2_DIACI</name>
<dbReference type="InterPro" id="IPR036397">
    <property type="entry name" value="RNaseH_sf"/>
</dbReference>
<gene>
    <name evidence="3" type="primary">LOC108253484</name>
</gene>
<dbReference type="Gene3D" id="3.30.420.10">
    <property type="entry name" value="Ribonuclease H-like superfamily/Ribonuclease H"/>
    <property type="match status" value="1"/>
</dbReference>
<dbReference type="GO" id="GO:0004523">
    <property type="term" value="F:RNA-DNA hybrid ribonuclease activity"/>
    <property type="evidence" value="ECO:0007669"/>
    <property type="project" value="InterPro"/>
</dbReference>